<protein>
    <submittedName>
        <fullName evidence="2">Uncharacterized protein</fullName>
    </submittedName>
</protein>
<reference evidence="2" key="1">
    <citation type="submission" date="2020-02" db="EMBL/GenBank/DDBJ databases">
        <authorList>
            <person name="Meier V. D."/>
        </authorList>
    </citation>
    <scope>NUCLEOTIDE SEQUENCE</scope>
    <source>
        <strain evidence="2">AVDCRST_MAG27</strain>
    </source>
</reference>
<organism evidence="2">
    <name type="scientific">uncultured Craurococcus sp</name>
    <dbReference type="NCBI Taxonomy" id="1135998"/>
    <lineage>
        <taxon>Bacteria</taxon>
        <taxon>Pseudomonadati</taxon>
        <taxon>Pseudomonadota</taxon>
        <taxon>Alphaproteobacteria</taxon>
        <taxon>Acetobacterales</taxon>
        <taxon>Acetobacteraceae</taxon>
        <taxon>Craurococcus</taxon>
        <taxon>environmental samples</taxon>
    </lineage>
</organism>
<proteinExistence type="predicted"/>
<evidence type="ECO:0000313" key="2">
    <source>
        <dbReference type="EMBL" id="CAA9288477.1"/>
    </source>
</evidence>
<sequence length="142" mass="14040">SAPAAAPGSSSASRLGSPRRSRRCKAPFGTGASASPAPAPPATASAPSAPPMPPGSAAPAPLASPPGPPPCSPGCPRSARTECWSPSPLWIILIQIAASPSGQCSPRLGPSRPGRRSLGSLPRAAWSCRIGGIHGRGSPPYL</sequence>
<feature type="non-terminal residue" evidence="2">
    <location>
        <position position="1"/>
    </location>
</feature>
<feature type="region of interest" description="Disordered" evidence="1">
    <location>
        <begin position="101"/>
        <end position="120"/>
    </location>
</feature>
<evidence type="ECO:0000256" key="1">
    <source>
        <dbReference type="SAM" id="MobiDB-lite"/>
    </source>
</evidence>
<feature type="compositionally biased region" description="Low complexity" evidence="1">
    <location>
        <begin position="105"/>
        <end position="120"/>
    </location>
</feature>
<feature type="compositionally biased region" description="Pro residues" evidence="1">
    <location>
        <begin position="48"/>
        <end position="73"/>
    </location>
</feature>
<accession>A0A6J4JVH9</accession>
<feature type="compositionally biased region" description="Low complexity" evidence="1">
    <location>
        <begin position="1"/>
        <end position="16"/>
    </location>
</feature>
<name>A0A6J4JVH9_9PROT</name>
<feature type="region of interest" description="Disordered" evidence="1">
    <location>
        <begin position="1"/>
        <end position="80"/>
    </location>
</feature>
<dbReference type="EMBL" id="CADCTD010000185">
    <property type="protein sequence ID" value="CAA9288477.1"/>
    <property type="molecule type" value="Genomic_DNA"/>
</dbReference>
<dbReference type="AlphaFoldDB" id="A0A6J4JVH9"/>
<gene>
    <name evidence="2" type="ORF">AVDCRST_MAG27-4727</name>
</gene>
<feature type="compositionally biased region" description="Low complexity" evidence="1">
    <location>
        <begin position="26"/>
        <end position="47"/>
    </location>
</feature>
<feature type="non-terminal residue" evidence="2">
    <location>
        <position position="142"/>
    </location>
</feature>